<reference evidence="1" key="2">
    <citation type="journal article" date="2015" name="Fish Shellfish Immunol.">
        <title>Early steps in the European eel (Anguilla anguilla)-Vibrio vulnificus interaction in the gills: Role of the RtxA13 toxin.</title>
        <authorList>
            <person name="Callol A."/>
            <person name="Pajuelo D."/>
            <person name="Ebbesson L."/>
            <person name="Teles M."/>
            <person name="MacKenzie S."/>
            <person name="Amaro C."/>
        </authorList>
    </citation>
    <scope>NUCLEOTIDE SEQUENCE</scope>
</reference>
<accession>A0A0E9SCK8</accession>
<evidence type="ECO:0000313" key="1">
    <source>
        <dbReference type="EMBL" id="JAH39129.1"/>
    </source>
</evidence>
<protein>
    <submittedName>
        <fullName evidence="1">Uncharacterized protein</fullName>
    </submittedName>
</protein>
<dbReference type="EMBL" id="GBXM01069448">
    <property type="protein sequence ID" value="JAH39129.1"/>
    <property type="molecule type" value="Transcribed_RNA"/>
</dbReference>
<reference evidence="1" key="1">
    <citation type="submission" date="2014-11" db="EMBL/GenBank/DDBJ databases">
        <authorList>
            <person name="Amaro Gonzalez C."/>
        </authorList>
    </citation>
    <scope>NUCLEOTIDE SEQUENCE</scope>
</reference>
<name>A0A0E9SCK8_ANGAN</name>
<dbReference type="AlphaFoldDB" id="A0A0E9SCK8"/>
<sequence>MRRCKTQYWLPSLVNHCNIRYHMILYLCSDIAEIYLFLV</sequence>
<proteinExistence type="predicted"/>
<organism evidence="1">
    <name type="scientific">Anguilla anguilla</name>
    <name type="common">European freshwater eel</name>
    <name type="synonym">Muraena anguilla</name>
    <dbReference type="NCBI Taxonomy" id="7936"/>
    <lineage>
        <taxon>Eukaryota</taxon>
        <taxon>Metazoa</taxon>
        <taxon>Chordata</taxon>
        <taxon>Craniata</taxon>
        <taxon>Vertebrata</taxon>
        <taxon>Euteleostomi</taxon>
        <taxon>Actinopterygii</taxon>
        <taxon>Neopterygii</taxon>
        <taxon>Teleostei</taxon>
        <taxon>Anguilliformes</taxon>
        <taxon>Anguillidae</taxon>
        <taxon>Anguilla</taxon>
    </lineage>
</organism>